<keyword evidence="5" id="KW-0997">Cell inner membrane</keyword>
<keyword evidence="3" id="KW-1003">Cell membrane</keyword>
<dbReference type="InterPro" id="IPR016824">
    <property type="entry name" value="Tfp-pilus_assembly_FimT"/>
</dbReference>
<dbReference type="Pfam" id="PF12019">
    <property type="entry name" value="GspH"/>
    <property type="match status" value="1"/>
</dbReference>
<comment type="subcellular location">
    <subcellularLocation>
        <location evidence="1">Cell inner membrane</location>
        <topology evidence="1">Single-pass membrane protein</topology>
    </subcellularLocation>
</comment>
<dbReference type="EMBL" id="BATJ01000018">
    <property type="protein sequence ID" value="GAD68669.1"/>
    <property type="molecule type" value="Genomic_DNA"/>
</dbReference>
<evidence type="ECO:0000256" key="10">
    <source>
        <dbReference type="ARBA" id="ARBA00030775"/>
    </source>
</evidence>
<dbReference type="Gene3D" id="3.55.40.10">
    <property type="entry name" value="minor pseudopilin epsh domain"/>
    <property type="match status" value="1"/>
</dbReference>
<evidence type="ECO:0000256" key="1">
    <source>
        <dbReference type="ARBA" id="ARBA00004377"/>
    </source>
</evidence>
<reference evidence="12 13" key="1">
    <citation type="submission" date="2013-09" db="EMBL/GenBank/DDBJ databases">
        <title>Whole genome shotgun sequence of Vibrio proteolyticus NBRC 13287.</title>
        <authorList>
            <person name="Isaki S."/>
            <person name="Hosoyama A."/>
            <person name="Numata M."/>
            <person name="Hashimoto M."/>
            <person name="Hosoyama Y."/>
            <person name="Tsuchikane K."/>
            <person name="Noguchi M."/>
            <person name="Hirakata S."/>
            <person name="Ichikawa N."/>
            <person name="Ohji S."/>
            <person name="Yamazoe A."/>
            <person name="Fujita N."/>
        </authorList>
    </citation>
    <scope>NUCLEOTIDE SEQUENCE [LARGE SCALE GENOMIC DNA]</scope>
    <source>
        <strain evidence="12 13">NBRC 13287</strain>
    </source>
</reference>
<keyword evidence="7" id="KW-1133">Transmembrane helix</keyword>
<dbReference type="eggNOG" id="COG4970">
    <property type="taxonomic scope" value="Bacteria"/>
</dbReference>
<evidence type="ECO:0000313" key="12">
    <source>
        <dbReference type="EMBL" id="GAD68669.1"/>
    </source>
</evidence>
<evidence type="ECO:0000256" key="5">
    <source>
        <dbReference type="ARBA" id="ARBA00022519"/>
    </source>
</evidence>
<keyword evidence="4" id="KW-0488">Methylation</keyword>
<evidence type="ECO:0000259" key="11">
    <source>
        <dbReference type="Pfam" id="PF12019"/>
    </source>
</evidence>
<dbReference type="SUPFAM" id="SSF54523">
    <property type="entry name" value="Pili subunits"/>
    <property type="match status" value="1"/>
</dbReference>
<organism evidence="12 13">
    <name type="scientific">Vibrio proteolyticus NBRC 13287</name>
    <dbReference type="NCBI Taxonomy" id="1219065"/>
    <lineage>
        <taxon>Bacteria</taxon>
        <taxon>Pseudomonadati</taxon>
        <taxon>Pseudomonadota</taxon>
        <taxon>Gammaproteobacteria</taxon>
        <taxon>Vibrionales</taxon>
        <taxon>Vibrionaceae</taxon>
        <taxon>Vibrio</taxon>
    </lineage>
</organism>
<dbReference type="STRING" id="1219065.VPR01S_18_00720"/>
<evidence type="ECO:0000256" key="9">
    <source>
        <dbReference type="ARBA" id="ARBA00025772"/>
    </source>
</evidence>
<gene>
    <name evidence="12" type="ORF">VPR01S_18_00720</name>
</gene>
<evidence type="ECO:0000256" key="4">
    <source>
        <dbReference type="ARBA" id="ARBA00022481"/>
    </source>
</evidence>
<dbReference type="GO" id="GO:0015627">
    <property type="term" value="C:type II protein secretion system complex"/>
    <property type="evidence" value="ECO:0007669"/>
    <property type="project" value="InterPro"/>
</dbReference>
<sequence>MVRGFTLMELLITLGITLTMLMTAVPAYSALSDYFKMTQLARSLESFLHQARAEAVYRNQDLWAHVEVSQRPDVSGEWQIWLSDSDESGKGAVLLRFSGQRYHGIAFESQFSSEQIKFDGVRGKIKNGSIYLYPKQHRERALRIGTSFGASRIKLCGLEGEQYGYPAC</sequence>
<dbReference type="InterPro" id="IPR022346">
    <property type="entry name" value="T2SS_GspH"/>
</dbReference>
<feature type="domain" description="General secretion pathway GspH" evidence="11">
    <location>
        <begin position="41"/>
        <end position="144"/>
    </location>
</feature>
<dbReference type="GO" id="GO:0005886">
    <property type="term" value="C:plasma membrane"/>
    <property type="evidence" value="ECO:0007669"/>
    <property type="project" value="UniProtKB-SubCell"/>
</dbReference>
<dbReference type="PIRSF" id="PIRSF024622">
    <property type="entry name" value="Tfp_FimT"/>
    <property type="match status" value="1"/>
</dbReference>
<keyword evidence="8" id="KW-0472">Membrane</keyword>
<protein>
    <recommendedName>
        <fullName evidence="2">Type II secretion system protein H</fullName>
    </recommendedName>
    <alternativeName>
        <fullName evidence="10">General secretion pathway protein H</fullName>
    </alternativeName>
</protein>
<evidence type="ECO:0000256" key="8">
    <source>
        <dbReference type="ARBA" id="ARBA00023136"/>
    </source>
</evidence>
<comment type="caution">
    <text evidence="12">The sequence shown here is derived from an EMBL/GenBank/DDBJ whole genome shotgun (WGS) entry which is preliminary data.</text>
</comment>
<evidence type="ECO:0000256" key="2">
    <source>
        <dbReference type="ARBA" id="ARBA00021549"/>
    </source>
</evidence>
<evidence type="ECO:0000256" key="3">
    <source>
        <dbReference type="ARBA" id="ARBA00022475"/>
    </source>
</evidence>
<accession>U3BG57</accession>
<dbReference type="InterPro" id="IPR045584">
    <property type="entry name" value="Pilin-like"/>
</dbReference>
<evidence type="ECO:0000256" key="6">
    <source>
        <dbReference type="ARBA" id="ARBA00022692"/>
    </source>
</evidence>
<dbReference type="GO" id="GO:0015628">
    <property type="term" value="P:protein secretion by the type II secretion system"/>
    <property type="evidence" value="ECO:0007669"/>
    <property type="project" value="InterPro"/>
</dbReference>
<keyword evidence="13" id="KW-1185">Reference proteome</keyword>
<evidence type="ECO:0000256" key="7">
    <source>
        <dbReference type="ARBA" id="ARBA00022989"/>
    </source>
</evidence>
<keyword evidence="6" id="KW-0812">Transmembrane</keyword>
<dbReference type="Proteomes" id="UP000016570">
    <property type="component" value="Unassembled WGS sequence"/>
</dbReference>
<comment type="similarity">
    <text evidence="9">Belongs to the GSP H family.</text>
</comment>
<proteinExistence type="inferred from homology"/>
<name>U3BG57_VIBPR</name>
<dbReference type="AlphaFoldDB" id="U3BG57"/>
<evidence type="ECO:0000313" key="13">
    <source>
        <dbReference type="Proteomes" id="UP000016570"/>
    </source>
</evidence>